<evidence type="ECO:0000256" key="16">
    <source>
        <dbReference type="RuleBase" id="RU003357"/>
    </source>
</evidence>
<evidence type="ECO:0000256" key="8">
    <source>
        <dbReference type="ARBA" id="ARBA00023004"/>
    </source>
</evidence>
<evidence type="ECO:0000256" key="13">
    <source>
        <dbReference type="ARBA" id="ARBA00023237"/>
    </source>
</evidence>
<keyword evidence="7" id="KW-0732">Signal</keyword>
<keyword evidence="4 14" id="KW-1134">Transmembrane beta strand</keyword>
<evidence type="ECO:0000256" key="7">
    <source>
        <dbReference type="ARBA" id="ARBA00022729"/>
    </source>
</evidence>
<dbReference type="PROSITE" id="PS52016">
    <property type="entry name" value="TONB_DEPENDENT_REC_3"/>
    <property type="match status" value="1"/>
</dbReference>
<keyword evidence="8" id="KW-0408">Iron</keyword>
<dbReference type="Gene3D" id="2.170.130.10">
    <property type="entry name" value="TonB-dependent receptor, plug domain"/>
    <property type="match status" value="1"/>
</dbReference>
<keyword evidence="10 16" id="KW-0798">TonB box</keyword>
<evidence type="ECO:0000256" key="6">
    <source>
        <dbReference type="ARBA" id="ARBA00022692"/>
    </source>
</evidence>
<dbReference type="PROSITE" id="PS01156">
    <property type="entry name" value="TONB_DEPENDENT_REC_2"/>
    <property type="match status" value="1"/>
</dbReference>
<dbReference type="SUPFAM" id="SSF56935">
    <property type="entry name" value="Porins"/>
    <property type="match status" value="1"/>
</dbReference>
<dbReference type="InterPro" id="IPR012910">
    <property type="entry name" value="Plug_dom"/>
</dbReference>
<evidence type="ECO:0000313" key="21">
    <source>
        <dbReference type="Proteomes" id="UP000056750"/>
    </source>
</evidence>
<feature type="domain" description="TonB-dependent receptor-like beta-barrel" evidence="17">
    <location>
        <begin position="256"/>
        <end position="702"/>
    </location>
</feature>
<comment type="subcellular location">
    <subcellularLocation>
        <location evidence="1 14">Cell outer membrane</location>
        <topology evidence="1 14">Multi-pass membrane protein</topology>
    </subcellularLocation>
</comment>
<gene>
    <name evidence="19" type="ORF">AVL57_15220</name>
    <name evidence="20" type="ORF">Q4527_10820</name>
</gene>
<dbReference type="InterPro" id="IPR037066">
    <property type="entry name" value="Plug_dom_sf"/>
</dbReference>
<dbReference type="EMBL" id="CP013926">
    <property type="protein sequence ID" value="AMJ75193.1"/>
    <property type="molecule type" value="Genomic_DNA"/>
</dbReference>
<dbReference type="CDD" id="cd01347">
    <property type="entry name" value="ligand_gated_channel"/>
    <property type="match status" value="1"/>
</dbReference>
<dbReference type="InterPro" id="IPR010917">
    <property type="entry name" value="TonB_rcpt_CS"/>
</dbReference>
<dbReference type="InterPro" id="IPR036942">
    <property type="entry name" value="Beta-barrel_TonB_sf"/>
</dbReference>
<accession>A0AAW7Z3Z2</accession>
<evidence type="ECO:0000256" key="5">
    <source>
        <dbReference type="ARBA" id="ARBA00022496"/>
    </source>
</evidence>
<organism evidence="20 22">
    <name type="scientific">Alteromonas stellipolaris</name>
    <dbReference type="NCBI Taxonomy" id="233316"/>
    <lineage>
        <taxon>Bacteria</taxon>
        <taxon>Pseudomonadati</taxon>
        <taxon>Pseudomonadota</taxon>
        <taxon>Gammaproteobacteria</taxon>
        <taxon>Alteromonadales</taxon>
        <taxon>Alteromonadaceae</taxon>
        <taxon>Alteromonas/Salinimonas group</taxon>
        <taxon>Alteromonas</taxon>
    </lineage>
</organism>
<evidence type="ECO:0000256" key="10">
    <source>
        <dbReference type="ARBA" id="ARBA00023077"/>
    </source>
</evidence>
<dbReference type="KEGG" id="asq:AVL57_15220"/>
<dbReference type="Proteomes" id="UP001170717">
    <property type="component" value="Unassembled WGS sequence"/>
</dbReference>
<evidence type="ECO:0000313" key="19">
    <source>
        <dbReference type="EMBL" id="AMJ75193.1"/>
    </source>
</evidence>
<dbReference type="Pfam" id="PF07715">
    <property type="entry name" value="Plug"/>
    <property type="match status" value="1"/>
</dbReference>
<comment type="similarity">
    <text evidence="2 14 16">Belongs to the TonB-dependent receptor family.</text>
</comment>
<keyword evidence="6 14" id="KW-0812">Transmembrane</keyword>
<keyword evidence="11 14" id="KW-0472">Membrane</keyword>
<proteinExistence type="inferred from homology"/>
<evidence type="ECO:0000256" key="12">
    <source>
        <dbReference type="ARBA" id="ARBA00023170"/>
    </source>
</evidence>
<dbReference type="GO" id="GO:0015891">
    <property type="term" value="P:siderophore transport"/>
    <property type="evidence" value="ECO:0007669"/>
    <property type="project" value="InterPro"/>
</dbReference>
<keyword evidence="3 14" id="KW-0813">Transport</keyword>
<keyword evidence="13 14" id="KW-0998">Cell outer membrane</keyword>
<evidence type="ECO:0000256" key="9">
    <source>
        <dbReference type="ARBA" id="ARBA00023065"/>
    </source>
</evidence>
<dbReference type="GO" id="GO:0015344">
    <property type="term" value="F:siderophore uptake transmembrane transporter activity"/>
    <property type="evidence" value="ECO:0007669"/>
    <property type="project" value="TreeGrafter"/>
</dbReference>
<dbReference type="RefSeq" id="WP_057790385.1">
    <property type="nucleotide sequence ID" value="NZ_CP013926.1"/>
</dbReference>
<evidence type="ECO:0000256" key="11">
    <source>
        <dbReference type="ARBA" id="ARBA00023136"/>
    </source>
</evidence>
<evidence type="ECO:0000256" key="14">
    <source>
        <dbReference type="PROSITE-ProRule" id="PRU01360"/>
    </source>
</evidence>
<evidence type="ECO:0000256" key="15">
    <source>
        <dbReference type="PROSITE-ProRule" id="PRU10144"/>
    </source>
</evidence>
<keyword evidence="5" id="KW-0410">Iron transport</keyword>
<dbReference type="InterPro" id="IPR000531">
    <property type="entry name" value="Beta-barrel_TonB"/>
</dbReference>
<dbReference type="Gene3D" id="2.40.170.20">
    <property type="entry name" value="TonB-dependent receptor, beta-barrel domain"/>
    <property type="match status" value="1"/>
</dbReference>
<dbReference type="NCBIfam" id="TIGR01783">
    <property type="entry name" value="TonB-siderophor"/>
    <property type="match status" value="1"/>
</dbReference>
<dbReference type="AlphaFoldDB" id="A0AAW7Z3Z2"/>
<keyword evidence="12 20" id="KW-0675">Receptor</keyword>
<reference evidence="20" key="2">
    <citation type="submission" date="2023-07" db="EMBL/GenBank/DDBJ databases">
        <title>Genome content predicts the carbon catabolic preferences of heterotrophic bacteria.</title>
        <authorList>
            <person name="Gralka M."/>
        </authorList>
    </citation>
    <scope>NUCLEOTIDE SEQUENCE</scope>
    <source>
        <strain evidence="20">F2M12</strain>
    </source>
</reference>
<dbReference type="EMBL" id="JAUOQI010000006">
    <property type="protein sequence ID" value="MDO6577888.1"/>
    <property type="molecule type" value="Genomic_DNA"/>
</dbReference>
<dbReference type="InterPro" id="IPR010105">
    <property type="entry name" value="TonB_sidphr_rcpt"/>
</dbReference>
<dbReference type="PANTHER" id="PTHR32552">
    <property type="entry name" value="FERRICHROME IRON RECEPTOR-RELATED"/>
    <property type="match status" value="1"/>
</dbReference>
<feature type="short sequence motif" description="TonB C-terminal box" evidence="15">
    <location>
        <begin position="717"/>
        <end position="734"/>
    </location>
</feature>
<name>A0AAW7Z3Z2_9ALTE</name>
<protein>
    <submittedName>
        <fullName evidence="19">TonB-dependent receptor</fullName>
    </submittedName>
    <submittedName>
        <fullName evidence="20">TonB-dependent siderophore receptor</fullName>
    </submittedName>
</protein>
<dbReference type="InterPro" id="IPR039426">
    <property type="entry name" value="TonB-dep_rcpt-like"/>
</dbReference>
<dbReference type="GO" id="GO:0038023">
    <property type="term" value="F:signaling receptor activity"/>
    <property type="evidence" value="ECO:0007669"/>
    <property type="project" value="InterPro"/>
</dbReference>
<keyword evidence="9" id="KW-0406">Ion transport</keyword>
<evidence type="ECO:0000256" key="3">
    <source>
        <dbReference type="ARBA" id="ARBA00022448"/>
    </source>
</evidence>
<evidence type="ECO:0000256" key="2">
    <source>
        <dbReference type="ARBA" id="ARBA00009810"/>
    </source>
</evidence>
<feature type="domain" description="TonB-dependent receptor plug" evidence="18">
    <location>
        <begin position="84"/>
        <end position="178"/>
    </location>
</feature>
<evidence type="ECO:0000256" key="4">
    <source>
        <dbReference type="ARBA" id="ARBA00022452"/>
    </source>
</evidence>
<evidence type="ECO:0000256" key="1">
    <source>
        <dbReference type="ARBA" id="ARBA00004571"/>
    </source>
</evidence>
<dbReference type="PANTHER" id="PTHR32552:SF68">
    <property type="entry name" value="FERRICHROME OUTER MEMBRANE TRANSPORTER_PHAGE RECEPTOR"/>
    <property type="match status" value="1"/>
</dbReference>
<dbReference type="GO" id="GO:0009279">
    <property type="term" value="C:cell outer membrane"/>
    <property type="evidence" value="ECO:0007669"/>
    <property type="project" value="UniProtKB-SubCell"/>
</dbReference>
<evidence type="ECO:0000313" key="22">
    <source>
        <dbReference type="Proteomes" id="UP001170717"/>
    </source>
</evidence>
<keyword evidence="21" id="KW-1185">Reference proteome</keyword>
<evidence type="ECO:0000313" key="20">
    <source>
        <dbReference type="EMBL" id="MDO6577888.1"/>
    </source>
</evidence>
<sequence length="734" mass="81493">MSRSTTSLGIFLSGLSGFVSLGLSSTNVYAQSAIPPQAAVHAESNGQAQEGEPDTVERVEVKGRAQQFYLDTKTKIGTKTDADLIDIPMSAQVLSAQLIADQAARDITDLYRSIAGVSEYSYSGVTFRGFRDEDNVFYDGVRGDPYSGFSVPDLFNVARVEVLKGPAAALYGGGEPGGMINYVTKKPTFTENKEITLTGGNYDLRGISGEATGGLTEDVAYRIGGFYEVQDSFRNNADMENIELAGGLLYDVSDNTRLTTTFDYIVQNLGGHRLRGVPVDDEGNFLVDLTYNANEESDFQDMEAFVFQTQLAHTFSDALKVNSTLRYLTNERDQAYHESRSWVDVNGDGEANIDDETIQREYRDQYRANDEVSLTTDFVYDFNAAGVEHQFLFGGDWHYMDTEYDYLRARYEADGVANLNIFTLNYGETDPSTYNLTDLDRDGIRRNRQGLYIQDMMHLTDNIIVMAGARFDRFDERDKETGTEYDDSDVTYRAGITYKPFKAMSMYANYSESFNPVDATDQADANVTALEPVSGDAIEFGVKNEWLNGSIMTTFAVYHISKENLVYSNPDYIEGVNDDTESALINFGVVESDGAEFTLVGDISNTISVTANYAYNDTIVVDGSSSNTFGAGDRFVNAPRHQAGLWTRYAIDSIDSSIAFGVNYVSEQISADAQKVKPFTVFDASWTTRWDAVLLSVNVNNLFDKEYAVSGFSERNGHFPGQPREIIAQLQYNF</sequence>
<dbReference type="Pfam" id="PF00593">
    <property type="entry name" value="TonB_dep_Rec_b-barrel"/>
    <property type="match status" value="1"/>
</dbReference>
<reference evidence="19 21" key="1">
    <citation type="submission" date="2015-12" db="EMBL/GenBank/DDBJ databases">
        <title>Intraspecies pangenome expansion in the marine bacterium Alteromonas.</title>
        <authorList>
            <person name="Lopez-Perez M."/>
            <person name="Rodriguez-Valera F."/>
        </authorList>
    </citation>
    <scope>NUCLEOTIDE SEQUENCE [LARGE SCALE GENOMIC DNA]</scope>
    <source>
        <strain evidence="19 21">LMG 21861</strain>
    </source>
</reference>
<evidence type="ECO:0000259" key="18">
    <source>
        <dbReference type="Pfam" id="PF07715"/>
    </source>
</evidence>
<evidence type="ECO:0000259" key="17">
    <source>
        <dbReference type="Pfam" id="PF00593"/>
    </source>
</evidence>
<dbReference type="Proteomes" id="UP000056750">
    <property type="component" value="Chromosome"/>
</dbReference>